<evidence type="ECO:0000259" key="1">
    <source>
        <dbReference type="Pfam" id="PF00535"/>
    </source>
</evidence>
<name>A0A2M7U231_9BACT</name>
<sequence length="272" mass="31572">MSNMITVIIPTLNEEKYLPRLLKNLTSQTSKDFDVVIVDGNSTDKTIKFAKEFSDTLSLEIKYSKVKKVAHQRNMGAQSAHGKYILFIDADMHIENSFIDNLLKEIKKNNYLLYLPVHIPYDAEYVDELLVKVMNFFTDASQITNTPFAYGPGAMFERHFFEHLGGYDEKAFVYEDHEIIQRAHKMGVKAKLLGKDPLYFSFRRFQSEGRIKVLSKNILAVLHLLAYGKVDRKIFSYDQGGNAKYLLNERKKFDLQKNVVKYFDSLKKLLEE</sequence>
<dbReference type="InterPro" id="IPR050834">
    <property type="entry name" value="Glycosyltransf_2"/>
</dbReference>
<dbReference type="EMBL" id="PFOD01000086">
    <property type="protein sequence ID" value="PIZ64286.1"/>
    <property type="molecule type" value="Genomic_DNA"/>
</dbReference>
<dbReference type="InterPro" id="IPR001173">
    <property type="entry name" value="Glyco_trans_2-like"/>
</dbReference>
<reference evidence="3" key="1">
    <citation type="submission" date="2017-09" db="EMBL/GenBank/DDBJ databases">
        <title>Depth-based differentiation of microbial function through sediment-hosted aquifers and enrichment of novel symbionts in the deep terrestrial subsurface.</title>
        <authorList>
            <person name="Probst A.J."/>
            <person name="Ladd B."/>
            <person name="Jarett J.K."/>
            <person name="Geller-Mcgrath D.E."/>
            <person name="Sieber C.M.K."/>
            <person name="Emerson J.B."/>
            <person name="Anantharaman K."/>
            <person name="Thomas B.C."/>
            <person name="Malmstrom R."/>
            <person name="Stieglmeier M."/>
            <person name="Klingl A."/>
            <person name="Woyke T."/>
            <person name="Ryan C.M."/>
            <person name="Banfield J.F."/>
        </authorList>
    </citation>
    <scope>NUCLEOTIDE SEQUENCE [LARGE SCALE GENOMIC DNA]</scope>
</reference>
<dbReference type="SUPFAM" id="SSF53448">
    <property type="entry name" value="Nucleotide-diphospho-sugar transferases"/>
    <property type="match status" value="1"/>
</dbReference>
<dbReference type="Proteomes" id="UP000230027">
    <property type="component" value="Unassembled WGS sequence"/>
</dbReference>
<dbReference type="Pfam" id="PF00535">
    <property type="entry name" value="Glycos_transf_2"/>
    <property type="match status" value="1"/>
</dbReference>
<gene>
    <name evidence="2" type="ORF">COY14_05125</name>
</gene>
<accession>A0A2M7U231</accession>
<dbReference type="AlphaFoldDB" id="A0A2M7U231"/>
<organism evidence="2 3">
    <name type="scientific">Candidatus Roizmanbacteria bacterium CG_4_10_14_0_2_um_filter_36_9</name>
    <dbReference type="NCBI Taxonomy" id="1974823"/>
    <lineage>
        <taxon>Bacteria</taxon>
        <taxon>Candidatus Roizmaniibacteriota</taxon>
    </lineage>
</organism>
<dbReference type="PANTHER" id="PTHR43685">
    <property type="entry name" value="GLYCOSYLTRANSFERASE"/>
    <property type="match status" value="1"/>
</dbReference>
<dbReference type="PANTHER" id="PTHR43685:SF2">
    <property type="entry name" value="GLYCOSYLTRANSFERASE 2-LIKE DOMAIN-CONTAINING PROTEIN"/>
    <property type="match status" value="1"/>
</dbReference>
<protein>
    <recommendedName>
        <fullName evidence="1">Glycosyltransferase 2-like domain-containing protein</fullName>
    </recommendedName>
</protein>
<proteinExistence type="predicted"/>
<evidence type="ECO:0000313" key="3">
    <source>
        <dbReference type="Proteomes" id="UP000230027"/>
    </source>
</evidence>
<dbReference type="Gene3D" id="3.90.550.10">
    <property type="entry name" value="Spore Coat Polysaccharide Biosynthesis Protein SpsA, Chain A"/>
    <property type="match status" value="1"/>
</dbReference>
<feature type="domain" description="Glycosyltransferase 2-like" evidence="1">
    <location>
        <begin position="6"/>
        <end position="164"/>
    </location>
</feature>
<comment type="caution">
    <text evidence="2">The sequence shown here is derived from an EMBL/GenBank/DDBJ whole genome shotgun (WGS) entry which is preliminary data.</text>
</comment>
<dbReference type="InterPro" id="IPR029044">
    <property type="entry name" value="Nucleotide-diphossugar_trans"/>
</dbReference>
<evidence type="ECO:0000313" key="2">
    <source>
        <dbReference type="EMBL" id="PIZ64286.1"/>
    </source>
</evidence>